<evidence type="ECO:0000313" key="1">
    <source>
        <dbReference type="EMBL" id="ORY68193.1"/>
    </source>
</evidence>
<organism evidence="1 2">
    <name type="scientific">Pseudomassariella vexata</name>
    <dbReference type="NCBI Taxonomy" id="1141098"/>
    <lineage>
        <taxon>Eukaryota</taxon>
        <taxon>Fungi</taxon>
        <taxon>Dikarya</taxon>
        <taxon>Ascomycota</taxon>
        <taxon>Pezizomycotina</taxon>
        <taxon>Sordariomycetes</taxon>
        <taxon>Xylariomycetidae</taxon>
        <taxon>Amphisphaeriales</taxon>
        <taxon>Pseudomassariaceae</taxon>
        <taxon>Pseudomassariella</taxon>
    </lineage>
</organism>
<dbReference type="Proteomes" id="UP000193689">
    <property type="component" value="Unassembled WGS sequence"/>
</dbReference>
<keyword evidence="2" id="KW-1185">Reference proteome</keyword>
<gene>
    <name evidence="1" type="ORF">BCR38DRAFT_422386</name>
</gene>
<dbReference type="OrthoDB" id="5985073at2759"/>
<sequence>MTSQHILATPPSQDAILNSLLENVRAYNARLPRLYVGLRECNLDAEMPLLLNPPGAPLACREPPAEFEAVNAHFSAQVHAFFNALHDLEDMSDKKSSDELDLIRQDEGLRPAIRIVNQSFDIYPDCLHRTFHTRRLTVQNPDSLPLLNRVTQLRVFPALDYAFEPGMSLAHMRPVCPRAPLELAARLPHLRELDCPWLWERLPIAFSSQALRRFARGWEGPWRDARAEFGRGVRHVMPLLPSSLTKVRLWFWRPKSCGDDGADMDQAAQMPDLVGASSASSTSEFEDMDPVSLGLRGLGSRLEELNIRALITPDLFHSGGDGATGYSLSWPHMRHLKAEFHPCAPDGSWYFSGPRGEDPHATGFAITREEHYPPGQEDADETHALWSCEEDEYTGDDDIRIARQPDMFRTLPIEERINPLLFAFASSLQRQKMPSLQDAELFTWLTWRPSEERAQEYEGSDDTPPSAENETVMFRWGVRYDAPKGDEKGKVTWQVGEDWRPGDEIIRAFEDLVGGDGENMDWEAFEFVGEREQDPASFI</sequence>
<name>A0A1Y2E9E6_9PEZI</name>
<protein>
    <submittedName>
        <fullName evidence="1">Uncharacterized protein</fullName>
    </submittedName>
</protein>
<evidence type="ECO:0000313" key="2">
    <source>
        <dbReference type="Proteomes" id="UP000193689"/>
    </source>
</evidence>
<dbReference type="GeneID" id="63775730"/>
<dbReference type="STRING" id="1141098.A0A1Y2E9E6"/>
<accession>A0A1Y2E9E6</accession>
<dbReference type="AlphaFoldDB" id="A0A1Y2E9E6"/>
<proteinExistence type="predicted"/>
<reference evidence="1 2" key="1">
    <citation type="submission" date="2016-07" db="EMBL/GenBank/DDBJ databases">
        <title>Pervasive Adenine N6-methylation of Active Genes in Fungi.</title>
        <authorList>
            <consortium name="DOE Joint Genome Institute"/>
            <person name="Mondo S.J."/>
            <person name="Dannebaum R.O."/>
            <person name="Kuo R.C."/>
            <person name="Labutti K."/>
            <person name="Haridas S."/>
            <person name="Kuo A."/>
            <person name="Salamov A."/>
            <person name="Ahrendt S.R."/>
            <person name="Lipzen A."/>
            <person name="Sullivan W."/>
            <person name="Andreopoulos W.B."/>
            <person name="Clum A."/>
            <person name="Lindquist E."/>
            <person name="Daum C."/>
            <person name="Ramamoorthy G.K."/>
            <person name="Gryganskyi A."/>
            <person name="Culley D."/>
            <person name="Magnuson J.K."/>
            <person name="James T.Y."/>
            <person name="O'Malley M.A."/>
            <person name="Stajich J.E."/>
            <person name="Spatafora J.W."/>
            <person name="Visel A."/>
            <person name="Grigoriev I.V."/>
        </authorList>
    </citation>
    <scope>NUCLEOTIDE SEQUENCE [LARGE SCALE GENOMIC DNA]</scope>
    <source>
        <strain evidence="1 2">CBS 129021</strain>
    </source>
</reference>
<dbReference type="RefSeq" id="XP_040718480.1">
    <property type="nucleotide sequence ID" value="XM_040859518.1"/>
</dbReference>
<dbReference type="EMBL" id="MCFJ01000003">
    <property type="protein sequence ID" value="ORY68193.1"/>
    <property type="molecule type" value="Genomic_DNA"/>
</dbReference>
<dbReference type="InParanoid" id="A0A1Y2E9E6"/>
<comment type="caution">
    <text evidence="1">The sequence shown here is derived from an EMBL/GenBank/DDBJ whole genome shotgun (WGS) entry which is preliminary data.</text>
</comment>